<protein>
    <submittedName>
        <fullName evidence="7">WD-repeat protein</fullName>
    </submittedName>
</protein>
<evidence type="ECO:0000256" key="3">
    <source>
        <dbReference type="ARBA" id="ARBA00038335"/>
    </source>
</evidence>
<dbReference type="InterPro" id="IPR036322">
    <property type="entry name" value="WD40_repeat_dom_sf"/>
</dbReference>
<feature type="region of interest" description="Disordered" evidence="5">
    <location>
        <begin position="570"/>
        <end position="630"/>
    </location>
</feature>
<feature type="compositionally biased region" description="Basic and acidic residues" evidence="5">
    <location>
        <begin position="380"/>
        <end position="393"/>
    </location>
</feature>
<dbReference type="InterPro" id="IPR052414">
    <property type="entry name" value="U3_snoRNA-assoc_WDR"/>
</dbReference>
<name>S4PTE4_9NEOP</name>
<evidence type="ECO:0000259" key="6">
    <source>
        <dbReference type="Pfam" id="PF04003"/>
    </source>
</evidence>
<dbReference type="PROSITE" id="PS50294">
    <property type="entry name" value="WD_REPEATS_REGION"/>
    <property type="match status" value="1"/>
</dbReference>
<dbReference type="PANTHER" id="PTHR44267:SF1">
    <property type="entry name" value="WD REPEAT-CONTAINING PROTEIN 43"/>
    <property type="match status" value="1"/>
</dbReference>
<keyword evidence="4" id="KW-0853">WD repeat</keyword>
<dbReference type="InterPro" id="IPR015943">
    <property type="entry name" value="WD40/YVTN_repeat-like_dom_sf"/>
</dbReference>
<reference evidence="7" key="2">
    <citation type="submission" date="2013-05" db="EMBL/GenBank/DDBJ databases">
        <authorList>
            <person name="Carter J.-M."/>
            <person name="Baker S.C."/>
            <person name="Pink R."/>
            <person name="Carter D.R.F."/>
            <person name="Collins A."/>
            <person name="Tomlin J."/>
            <person name="Gibbs M."/>
            <person name="Breuker C.J."/>
        </authorList>
    </citation>
    <scope>NUCLEOTIDE SEQUENCE</scope>
    <source>
        <tissue evidence="7">Ovary</tissue>
    </source>
</reference>
<comment type="subcellular location">
    <subcellularLocation>
        <location evidence="1">Nucleus</location>
    </subcellularLocation>
</comment>
<dbReference type="PROSITE" id="PS50082">
    <property type="entry name" value="WD_REPEATS_2"/>
    <property type="match status" value="1"/>
</dbReference>
<dbReference type="SUPFAM" id="SSF50978">
    <property type="entry name" value="WD40 repeat-like"/>
    <property type="match status" value="1"/>
</dbReference>
<sequence>MAEAAFSEDGKYYSTISQDGRLRIWDTETNVLKQEYTPDLHLSSPPSCLQWISVSLTNSPQKGARRKSITEQEQYCLALGTSSGKILIYSVSQAKVETVLNQKDNNNKVVTLDWHRKYGLFSCTVNNLVQEWDLQSGSVRNKYNIKVVGINKQGNKISAIRIVPHNQDTTAKFLITASWQIRLWRLHNSTAEVVKCLGHNAAPRALLTVSTLNKACWLIEGSQTERLLSFWDITITQDQLQQTNHQNGDEATPSKKQRKKSISTPVIPTPQYNFVLEDAPRIIDVSLTEEETSTRLSLAAATRSGVVHYYGLTLNGESAKPIKPSLTIQVTTEDAQPLPLQCCRLSSTGDLLLGYTSGATLVFEKVIPDVKTKTQVLIRGESKPKDAKSKSKQNDSGGVQKNEVTYVEPMGGVSRKRATPGGKVEVSMEARLENLTVDIKSRSKTAVSHNLTKLLIQGLHSKDKGLILTVLQKDDPAVATSTVSNLPADYVPVLLEQLVDMATRRTSQCAAVCTWLNAVLRSHAALLLATVNSRTSDRLSQLLAIFTHRRSHLCQLLNLKGRLDLTVTQRGSGSEHVEQQPVLEYNDSSSDSEPEVGVYQSGSEHSWEDEVDGESPEGSHSDMSDDEADD</sequence>
<dbReference type="Gene3D" id="2.130.10.10">
    <property type="entry name" value="YVTN repeat-like/Quinoprotein amine dehydrogenase"/>
    <property type="match status" value="1"/>
</dbReference>
<keyword evidence="2" id="KW-0539">Nucleus</keyword>
<feature type="domain" description="Small-subunit processome Utp12" evidence="6">
    <location>
        <begin position="463"/>
        <end position="566"/>
    </location>
</feature>
<feature type="compositionally biased region" description="Polar residues" evidence="5">
    <location>
        <begin position="394"/>
        <end position="403"/>
    </location>
</feature>
<feature type="region of interest" description="Disordered" evidence="5">
    <location>
        <begin position="241"/>
        <end position="262"/>
    </location>
</feature>
<dbReference type="AlphaFoldDB" id="S4PTE4"/>
<evidence type="ECO:0000256" key="5">
    <source>
        <dbReference type="SAM" id="MobiDB-lite"/>
    </source>
</evidence>
<reference evidence="7" key="1">
    <citation type="journal article" date="2013" name="BMC Genomics">
        <title>Unscrambling butterfly oogenesis.</title>
        <authorList>
            <person name="Carter J.M."/>
            <person name="Baker S.C."/>
            <person name="Pink R."/>
            <person name="Carter D.R."/>
            <person name="Collins A."/>
            <person name="Tomlin J."/>
            <person name="Gibbs M."/>
            <person name="Breuker C.J."/>
        </authorList>
    </citation>
    <scope>NUCLEOTIDE SEQUENCE</scope>
    <source>
        <tissue evidence="7">Ovary</tissue>
    </source>
</reference>
<dbReference type="Pfam" id="PF04003">
    <property type="entry name" value="Utp12"/>
    <property type="match status" value="1"/>
</dbReference>
<dbReference type="InterPro" id="IPR007148">
    <property type="entry name" value="SSU_processome_Utp12"/>
</dbReference>
<organism evidence="7">
    <name type="scientific">Pararge aegeria</name>
    <name type="common">speckled wood butterfly</name>
    <dbReference type="NCBI Taxonomy" id="116150"/>
    <lineage>
        <taxon>Eukaryota</taxon>
        <taxon>Metazoa</taxon>
        <taxon>Ecdysozoa</taxon>
        <taxon>Arthropoda</taxon>
        <taxon>Hexapoda</taxon>
        <taxon>Insecta</taxon>
        <taxon>Pterygota</taxon>
        <taxon>Neoptera</taxon>
        <taxon>Endopterygota</taxon>
        <taxon>Lepidoptera</taxon>
        <taxon>Glossata</taxon>
        <taxon>Ditrysia</taxon>
        <taxon>Papilionoidea</taxon>
        <taxon>Nymphalidae</taxon>
        <taxon>Satyrinae</taxon>
        <taxon>Satyrini</taxon>
        <taxon>Parargina</taxon>
        <taxon>Pararge</taxon>
    </lineage>
</organism>
<evidence type="ECO:0000256" key="2">
    <source>
        <dbReference type="ARBA" id="ARBA00023242"/>
    </source>
</evidence>
<proteinExistence type="inferred from homology"/>
<dbReference type="GO" id="GO:0000462">
    <property type="term" value="P:maturation of SSU-rRNA from tricistronic rRNA transcript (SSU-rRNA, 5.8S rRNA, LSU-rRNA)"/>
    <property type="evidence" value="ECO:0007669"/>
    <property type="project" value="TreeGrafter"/>
</dbReference>
<accession>S4PTE4</accession>
<dbReference type="EMBL" id="GAIX01012183">
    <property type="protein sequence ID" value="JAA80377.1"/>
    <property type="molecule type" value="Transcribed_RNA"/>
</dbReference>
<dbReference type="PANTHER" id="PTHR44267">
    <property type="entry name" value="WD REPEAT-CONTAINING PROTEIN 43"/>
    <property type="match status" value="1"/>
</dbReference>
<feature type="repeat" description="WD" evidence="4">
    <location>
        <begin position="1"/>
        <end position="35"/>
    </location>
</feature>
<evidence type="ECO:0000256" key="4">
    <source>
        <dbReference type="PROSITE-ProRule" id="PRU00221"/>
    </source>
</evidence>
<evidence type="ECO:0000256" key="1">
    <source>
        <dbReference type="ARBA" id="ARBA00004123"/>
    </source>
</evidence>
<dbReference type="InterPro" id="IPR001680">
    <property type="entry name" value="WD40_rpt"/>
</dbReference>
<evidence type="ECO:0000313" key="7">
    <source>
        <dbReference type="EMBL" id="JAA80377.1"/>
    </source>
</evidence>
<dbReference type="GO" id="GO:0005730">
    <property type="term" value="C:nucleolus"/>
    <property type="evidence" value="ECO:0007669"/>
    <property type="project" value="TreeGrafter"/>
</dbReference>
<comment type="similarity">
    <text evidence="3">Belongs to the UTP5 family.</text>
</comment>
<feature type="region of interest" description="Disordered" evidence="5">
    <location>
        <begin position="378"/>
        <end position="403"/>
    </location>
</feature>